<evidence type="ECO:0000256" key="2">
    <source>
        <dbReference type="ARBA" id="ARBA00004906"/>
    </source>
</evidence>
<dbReference type="GO" id="GO:0006513">
    <property type="term" value="P:protein monoubiquitination"/>
    <property type="evidence" value="ECO:0007669"/>
    <property type="project" value="EnsemblFungi"/>
</dbReference>
<evidence type="ECO:0000256" key="12">
    <source>
        <dbReference type="ARBA" id="ARBA00022989"/>
    </source>
</evidence>
<dbReference type="InterPro" id="IPR025654">
    <property type="entry name" value="PEX2/10"/>
</dbReference>
<dbReference type="OMA" id="YCYVCVL"/>
<evidence type="ECO:0000256" key="1">
    <source>
        <dbReference type="ARBA" id="ARBA00004585"/>
    </source>
</evidence>
<name>I2GW72_HENB6</name>
<evidence type="ECO:0000256" key="10">
    <source>
        <dbReference type="ARBA" id="ARBA00022833"/>
    </source>
</evidence>
<keyword evidence="16" id="KW-1185">Reference proteome</keyword>
<dbReference type="AlphaFoldDB" id="I2GW72"/>
<keyword evidence="13" id="KW-0472">Membrane</keyword>
<accession>I2GW72</accession>
<comment type="subcellular location">
    <subcellularLocation>
        <location evidence="1">Peroxisome membrane</location>
        <topology evidence="1">Multi-pass membrane protein</topology>
    </subcellularLocation>
</comment>
<dbReference type="GO" id="GO:0008320">
    <property type="term" value="F:protein transmembrane transporter activity"/>
    <property type="evidence" value="ECO:0007669"/>
    <property type="project" value="EnsemblFungi"/>
</dbReference>
<proteinExistence type="inferred from homology"/>
<evidence type="ECO:0000256" key="9">
    <source>
        <dbReference type="ARBA" id="ARBA00022786"/>
    </source>
</evidence>
<dbReference type="GO" id="GO:0016562">
    <property type="term" value="P:protein import into peroxisome matrix, receptor recycling"/>
    <property type="evidence" value="ECO:0007669"/>
    <property type="project" value="EnsemblFungi"/>
</dbReference>
<evidence type="ECO:0000256" key="6">
    <source>
        <dbReference type="ARBA" id="ARBA00022692"/>
    </source>
</evidence>
<keyword evidence="4" id="KW-0813">Transport</keyword>
<keyword evidence="7" id="KW-0479">Metal-binding</keyword>
<evidence type="ECO:0000256" key="3">
    <source>
        <dbReference type="ARBA" id="ARBA00008704"/>
    </source>
</evidence>
<protein>
    <recommendedName>
        <fullName evidence="17">RING-type domain-containing protein</fullName>
    </recommendedName>
</protein>
<comment type="similarity">
    <text evidence="3">Belongs to the pex2/pex10/pex12 family.</text>
</comment>
<organism evidence="15 16">
    <name type="scientific">Henningerozyma blattae (strain ATCC 34711 / CBS 6284 / DSM 70876 / NBRC 10599 / NRRL Y-10934 / UCD 77-7)</name>
    <name type="common">Yeast</name>
    <name type="synonym">Tetrapisispora blattae</name>
    <dbReference type="NCBI Taxonomy" id="1071380"/>
    <lineage>
        <taxon>Eukaryota</taxon>
        <taxon>Fungi</taxon>
        <taxon>Dikarya</taxon>
        <taxon>Ascomycota</taxon>
        <taxon>Saccharomycotina</taxon>
        <taxon>Saccharomycetes</taxon>
        <taxon>Saccharomycetales</taxon>
        <taxon>Saccharomycetaceae</taxon>
        <taxon>Henningerozyma</taxon>
    </lineage>
</organism>
<dbReference type="GO" id="GO:0044721">
    <property type="term" value="P:protein import into peroxisome matrix, substrate release"/>
    <property type="evidence" value="ECO:0007669"/>
    <property type="project" value="EnsemblFungi"/>
</dbReference>
<dbReference type="PANTHER" id="PTHR48178">
    <property type="entry name" value="PEROXISOME BIOGENESIS FACTOR 2"/>
    <property type="match status" value="1"/>
</dbReference>
<keyword evidence="12" id="KW-1133">Transmembrane helix</keyword>
<dbReference type="InParanoid" id="I2GW72"/>
<dbReference type="PANTHER" id="PTHR48178:SF1">
    <property type="entry name" value="PEROXISOME BIOGENESIS FACTOR 2"/>
    <property type="match status" value="1"/>
</dbReference>
<dbReference type="GO" id="GO:0008270">
    <property type="term" value="F:zinc ion binding"/>
    <property type="evidence" value="ECO:0007669"/>
    <property type="project" value="UniProtKB-KW"/>
</dbReference>
<dbReference type="FunCoup" id="I2GW72">
    <property type="interactions" value="132"/>
</dbReference>
<evidence type="ECO:0008006" key="17">
    <source>
        <dbReference type="Google" id="ProtNLM"/>
    </source>
</evidence>
<dbReference type="GO" id="GO:0005778">
    <property type="term" value="C:peroxisomal membrane"/>
    <property type="evidence" value="ECO:0007669"/>
    <property type="project" value="UniProtKB-SubCell"/>
</dbReference>
<sequence length="264" mass="30142">MSRVAQLDTEFLDGQLYSIFEKKFNSILPQFISSSFPNECDLLLNTLIYHFSTKINSNINSTATYNSSLAGISYSCSKRYLFLINVLSNYIIKKLKLPNITIKFYSILDLINFLLFLSPIRHSTESNSNLPTLKHRLLKVHSTLSNYSDSSSFITNSRYATQQFNNKQLLWSAILELLNTLLLNDNSFIIPWLANYTSTVQDNSKIGGDSSSLVPSCPICHAFPINPYEVDCCTIKYCFVCIHTSRLTNCRSCNSRIHNIKPYY</sequence>
<evidence type="ECO:0000313" key="16">
    <source>
        <dbReference type="Proteomes" id="UP000002866"/>
    </source>
</evidence>
<dbReference type="HOGENOM" id="CLU_1081737_0_0_1"/>
<dbReference type="STRING" id="1071380.I2GW72"/>
<dbReference type="eggNOG" id="KOG2879">
    <property type="taxonomic scope" value="Eukaryota"/>
</dbReference>
<dbReference type="OrthoDB" id="1701437at2759"/>
<evidence type="ECO:0000256" key="14">
    <source>
        <dbReference type="ARBA" id="ARBA00023140"/>
    </source>
</evidence>
<keyword evidence="5" id="KW-0808">Transferase</keyword>
<evidence type="ECO:0000256" key="8">
    <source>
        <dbReference type="ARBA" id="ARBA00022771"/>
    </source>
</evidence>
<keyword evidence="9" id="KW-0833">Ubl conjugation pathway</keyword>
<evidence type="ECO:0000256" key="5">
    <source>
        <dbReference type="ARBA" id="ARBA00022679"/>
    </source>
</evidence>
<dbReference type="Proteomes" id="UP000002866">
    <property type="component" value="Chromosome 1"/>
</dbReference>
<evidence type="ECO:0000256" key="11">
    <source>
        <dbReference type="ARBA" id="ARBA00022927"/>
    </source>
</evidence>
<reference evidence="15 16" key="1">
    <citation type="journal article" date="2011" name="Proc. Natl. Acad. Sci. U.S.A.">
        <title>Evolutionary erosion of yeast sex chromosomes by mating-type switching accidents.</title>
        <authorList>
            <person name="Gordon J.L."/>
            <person name="Armisen D."/>
            <person name="Proux-Wera E."/>
            <person name="Oheigeartaigh S.S."/>
            <person name="Byrne K.P."/>
            <person name="Wolfe K.H."/>
        </authorList>
    </citation>
    <scope>NUCLEOTIDE SEQUENCE [LARGE SCALE GENOMIC DNA]</scope>
    <source>
        <strain evidence="16">ATCC 34711 / CBS 6284 / DSM 70876 / NBRC 10599 / NRRL Y-10934 / UCD 77-7</strain>
    </source>
</reference>
<dbReference type="GeneID" id="14493257"/>
<comment type="pathway">
    <text evidence="2">Protein modification; protein ubiquitination.</text>
</comment>
<dbReference type="GO" id="GO:0061630">
    <property type="term" value="F:ubiquitin protein ligase activity"/>
    <property type="evidence" value="ECO:0007669"/>
    <property type="project" value="EnsemblFungi"/>
</dbReference>
<evidence type="ECO:0000256" key="4">
    <source>
        <dbReference type="ARBA" id="ARBA00022448"/>
    </source>
</evidence>
<dbReference type="EMBL" id="HE806316">
    <property type="protein sequence ID" value="CCH58374.1"/>
    <property type="molecule type" value="Genomic_DNA"/>
</dbReference>
<evidence type="ECO:0000313" key="15">
    <source>
        <dbReference type="EMBL" id="CCH58374.1"/>
    </source>
</evidence>
<keyword evidence="14" id="KW-0576">Peroxisome</keyword>
<dbReference type="RefSeq" id="XP_004177893.1">
    <property type="nucleotide sequence ID" value="XM_004177845.1"/>
</dbReference>
<evidence type="ECO:0000256" key="13">
    <source>
        <dbReference type="ARBA" id="ARBA00023136"/>
    </source>
</evidence>
<keyword evidence="8" id="KW-0863">Zinc-finger</keyword>
<keyword evidence="10" id="KW-0862">Zinc</keyword>
<dbReference type="KEGG" id="tbl:TBLA_0A05810"/>
<gene>
    <name evidence="15" type="primary">TBLA0A05810</name>
    <name evidence="15" type="ORF">TBLA_0A05810</name>
</gene>
<dbReference type="GO" id="GO:0000209">
    <property type="term" value="P:protein polyubiquitination"/>
    <property type="evidence" value="ECO:0007669"/>
    <property type="project" value="EnsemblFungi"/>
</dbReference>
<dbReference type="GO" id="GO:1990429">
    <property type="term" value="C:peroxisomal importomer complex"/>
    <property type="evidence" value="ECO:0007669"/>
    <property type="project" value="EnsemblFungi"/>
</dbReference>
<keyword evidence="6" id="KW-0812">Transmembrane</keyword>
<dbReference type="GO" id="GO:0000151">
    <property type="term" value="C:ubiquitin ligase complex"/>
    <property type="evidence" value="ECO:0007669"/>
    <property type="project" value="EnsemblFungi"/>
</dbReference>
<keyword evidence="11" id="KW-0653">Protein transport</keyword>
<evidence type="ECO:0000256" key="7">
    <source>
        <dbReference type="ARBA" id="ARBA00022723"/>
    </source>
</evidence>